<evidence type="ECO:0008006" key="5">
    <source>
        <dbReference type="Google" id="ProtNLM"/>
    </source>
</evidence>
<proteinExistence type="predicted"/>
<dbReference type="KEGG" id="mpsy:CEK71_02475"/>
<accession>A0A1Z4BUY9</accession>
<evidence type="ECO:0000313" key="4">
    <source>
        <dbReference type="Proteomes" id="UP000237423"/>
    </source>
</evidence>
<dbReference type="RefSeq" id="WP_088617902.1">
    <property type="nucleotide sequence ID" value="NZ_CP022129.1"/>
</dbReference>
<gene>
    <name evidence="2" type="ORF">AADEFJLK_03085</name>
    <name evidence="1" type="ORF">CEK71_02475</name>
</gene>
<dbReference type="EMBL" id="CP022129">
    <property type="protein sequence ID" value="ASF45019.1"/>
    <property type="molecule type" value="Genomic_DNA"/>
</dbReference>
<evidence type="ECO:0000313" key="1">
    <source>
        <dbReference type="EMBL" id="ASF45019.1"/>
    </source>
</evidence>
<reference evidence="2 4" key="2">
    <citation type="submission" date="2017-11" db="EMBL/GenBank/DDBJ databases">
        <title>Draft Genome Sequence of Methylobacter psychrotolerans Sph1T, an Obligate Methanotroph from Low-Temperature Environments.</title>
        <authorList>
            <person name="Oshkin I.Y."/>
            <person name="Miroshnikov K."/>
            <person name="Belova S.E."/>
            <person name="Korzhenkov A."/>
            <person name="Toshchakov S.V."/>
            <person name="Dedysh S.N."/>
        </authorList>
    </citation>
    <scope>NUCLEOTIDE SEQUENCE [LARGE SCALE GENOMIC DNA]</scope>
    <source>
        <strain evidence="2 4">Sph1</strain>
    </source>
</reference>
<organism evidence="1 3">
    <name type="scientific">Methylovulum psychrotolerans</name>
    <dbReference type="NCBI Taxonomy" id="1704499"/>
    <lineage>
        <taxon>Bacteria</taxon>
        <taxon>Pseudomonadati</taxon>
        <taxon>Pseudomonadota</taxon>
        <taxon>Gammaproteobacteria</taxon>
        <taxon>Methylococcales</taxon>
        <taxon>Methylococcaceae</taxon>
        <taxon>Methylovulum</taxon>
    </lineage>
</organism>
<dbReference type="Proteomes" id="UP000197019">
    <property type="component" value="Chromosome"/>
</dbReference>
<protein>
    <recommendedName>
        <fullName evidence="5">ParB/Sulfiredoxin domain-containing protein</fullName>
    </recommendedName>
</protein>
<dbReference type="Proteomes" id="UP000237423">
    <property type="component" value="Unassembled WGS sequence"/>
</dbReference>
<evidence type="ECO:0000313" key="3">
    <source>
        <dbReference type="Proteomes" id="UP000197019"/>
    </source>
</evidence>
<name>A0A1Z4BUY9_9GAMM</name>
<evidence type="ECO:0000313" key="2">
    <source>
        <dbReference type="EMBL" id="POZ51127.1"/>
    </source>
</evidence>
<dbReference type="AlphaFoldDB" id="A0A1Z4BUY9"/>
<keyword evidence="3" id="KW-1185">Reference proteome</keyword>
<reference evidence="1 3" key="1">
    <citation type="submission" date="2017-06" db="EMBL/GenBank/DDBJ databases">
        <title>Genome Sequencing of the methanotroph Methylovulum psychrotolerants str. HV10-M2 isolated from a high-altitude environment.</title>
        <authorList>
            <person name="Mateos-Rivera A."/>
        </authorList>
    </citation>
    <scope>NUCLEOTIDE SEQUENCE [LARGE SCALE GENOMIC DNA]</scope>
    <source>
        <strain evidence="1 3">HV10_M2</strain>
    </source>
</reference>
<dbReference type="OrthoDB" id="8539206at2"/>
<sequence>MTKAKETLVHWLSDVEEHDYPAAASYLTLIYEADRVADIVTRLKHAALIEFKAKDIFRASQLSLLGVSNSHVEKDKKKINKGKGLSPLLLVRDPRSAKVVIADGYHRLCAIYGYDEDALILCKIVSAV</sequence>
<dbReference type="EMBL" id="PGFZ01000007">
    <property type="protein sequence ID" value="POZ51127.1"/>
    <property type="molecule type" value="Genomic_DNA"/>
</dbReference>